<organism evidence="1 2">
    <name type="scientific">Rattus norvegicus</name>
    <name type="common">Rat</name>
    <dbReference type="NCBI Taxonomy" id="10116"/>
    <lineage>
        <taxon>Eukaryota</taxon>
        <taxon>Metazoa</taxon>
        <taxon>Chordata</taxon>
        <taxon>Craniata</taxon>
        <taxon>Vertebrata</taxon>
        <taxon>Euteleostomi</taxon>
        <taxon>Mammalia</taxon>
        <taxon>Eutheria</taxon>
        <taxon>Euarchontoglires</taxon>
        <taxon>Glires</taxon>
        <taxon>Rodentia</taxon>
        <taxon>Myomorpha</taxon>
        <taxon>Muroidea</taxon>
        <taxon>Muridae</taxon>
        <taxon>Murinae</taxon>
        <taxon>Rattus</taxon>
    </lineage>
</organism>
<sequence length="71" mass="8265">MDGDAGDVWCLLRLKHPLKVIFLCRKFMGEAFVQHSQDLWHFLLYGDPLPSKNYFPYSFLTNCAIVLICDI</sequence>
<accession>A6KPQ4</accession>
<reference evidence="1 2" key="1">
    <citation type="submission" date="2005-09" db="EMBL/GenBank/DDBJ databases">
        <authorList>
            <person name="Mural R.J."/>
            <person name="Li P.W."/>
            <person name="Adams M.D."/>
            <person name="Amanatides P.G."/>
            <person name="Baden-Tillson H."/>
            <person name="Barnstead M."/>
            <person name="Chin S.H."/>
            <person name="Dew I."/>
            <person name="Evans C.A."/>
            <person name="Ferriera S."/>
            <person name="Flanigan M."/>
            <person name="Fosler C."/>
            <person name="Glodek A."/>
            <person name="Gu Z."/>
            <person name="Holt R.A."/>
            <person name="Jennings D."/>
            <person name="Kraft C.L."/>
            <person name="Lu F."/>
            <person name="Nguyen T."/>
            <person name="Nusskern D.R."/>
            <person name="Pfannkoch C.M."/>
            <person name="Sitter C."/>
            <person name="Sutton G.G."/>
            <person name="Venter J.C."/>
            <person name="Wang Z."/>
            <person name="Woodage T."/>
            <person name="Zheng X.H."/>
            <person name="Zhong F."/>
        </authorList>
    </citation>
    <scope>NUCLEOTIDE SEQUENCE [LARGE SCALE GENOMIC DNA]</scope>
    <source>
        <strain>BN</strain>
        <strain evidence="2">Sprague-Dawley</strain>
    </source>
</reference>
<dbReference type="AlphaFoldDB" id="A6KPQ4"/>
<proteinExistence type="predicted"/>
<evidence type="ECO:0000313" key="1">
    <source>
        <dbReference type="EMBL" id="EDL86612.1"/>
    </source>
</evidence>
<name>A6KPQ4_RAT</name>
<protein>
    <submittedName>
        <fullName evidence="1">RCG51038</fullName>
    </submittedName>
</protein>
<dbReference type="EMBL" id="CH474082">
    <property type="protein sequence ID" value="EDL86612.1"/>
    <property type="molecule type" value="Genomic_DNA"/>
</dbReference>
<gene>
    <name evidence="1" type="ORF">rCG_51038</name>
</gene>
<dbReference type="Proteomes" id="UP000234681">
    <property type="component" value="Chromosome 13"/>
</dbReference>
<evidence type="ECO:0000313" key="2">
    <source>
        <dbReference type="Proteomes" id="UP000234681"/>
    </source>
</evidence>